<comment type="subcellular location">
    <subcellularLocation>
        <location evidence="1 8">Cell membrane</location>
        <topology evidence="1 8">Multi-pass membrane protein</topology>
    </subcellularLocation>
</comment>
<feature type="transmembrane region" description="Helical" evidence="8">
    <location>
        <begin position="131"/>
        <end position="149"/>
    </location>
</feature>
<proteinExistence type="inferred from homology"/>
<dbReference type="Pfam" id="PF01925">
    <property type="entry name" value="TauE"/>
    <property type="match status" value="1"/>
</dbReference>
<dbReference type="STRING" id="1225564.AA309_03935"/>
<evidence type="ECO:0000256" key="3">
    <source>
        <dbReference type="ARBA" id="ARBA00022448"/>
    </source>
</evidence>
<name>A0A0H1RGQ0_9HYPH</name>
<dbReference type="OrthoDB" id="7028171at2"/>
<evidence type="ECO:0000256" key="5">
    <source>
        <dbReference type="ARBA" id="ARBA00022692"/>
    </source>
</evidence>
<dbReference type="GO" id="GO:0005886">
    <property type="term" value="C:plasma membrane"/>
    <property type="evidence" value="ECO:0007669"/>
    <property type="project" value="UniProtKB-SubCell"/>
</dbReference>
<feature type="transmembrane region" description="Helical" evidence="8">
    <location>
        <begin position="101"/>
        <end position="119"/>
    </location>
</feature>
<evidence type="ECO:0000256" key="7">
    <source>
        <dbReference type="ARBA" id="ARBA00023136"/>
    </source>
</evidence>
<dbReference type="Proteomes" id="UP000035489">
    <property type="component" value="Unassembled WGS sequence"/>
</dbReference>
<dbReference type="PATRIC" id="fig|1225564.3.peg.1043"/>
<feature type="transmembrane region" description="Helical" evidence="8">
    <location>
        <begin position="199"/>
        <end position="217"/>
    </location>
</feature>
<evidence type="ECO:0000256" key="1">
    <source>
        <dbReference type="ARBA" id="ARBA00004651"/>
    </source>
</evidence>
<keyword evidence="10" id="KW-1185">Reference proteome</keyword>
<comment type="similarity">
    <text evidence="2 8">Belongs to the 4-toluene sulfonate uptake permease (TSUP) (TC 2.A.102) family.</text>
</comment>
<feature type="transmembrane region" description="Helical" evidence="8">
    <location>
        <begin position="77"/>
        <end position="95"/>
    </location>
</feature>
<dbReference type="AlphaFoldDB" id="A0A0H1RGQ0"/>
<keyword evidence="3" id="KW-0813">Transport</keyword>
<feature type="transmembrane region" description="Helical" evidence="8">
    <location>
        <begin position="7"/>
        <end position="34"/>
    </location>
</feature>
<comment type="caution">
    <text evidence="9">The sequence shown here is derived from an EMBL/GenBank/DDBJ whole genome shotgun (WGS) entry which is preliminary data.</text>
</comment>
<protein>
    <recommendedName>
        <fullName evidence="8">Probable membrane transporter protein</fullName>
    </recommendedName>
</protein>
<evidence type="ECO:0000256" key="6">
    <source>
        <dbReference type="ARBA" id="ARBA00022989"/>
    </source>
</evidence>
<keyword evidence="7 8" id="KW-0472">Membrane</keyword>
<dbReference type="PANTHER" id="PTHR30269:SF37">
    <property type="entry name" value="MEMBRANE TRANSPORTER PROTEIN"/>
    <property type="match status" value="1"/>
</dbReference>
<keyword evidence="5 8" id="KW-0812">Transmembrane</keyword>
<keyword evidence="6 8" id="KW-1133">Transmembrane helix</keyword>
<gene>
    <name evidence="9" type="ORF">AA309_03935</name>
</gene>
<evidence type="ECO:0000256" key="2">
    <source>
        <dbReference type="ARBA" id="ARBA00009142"/>
    </source>
</evidence>
<dbReference type="EMBL" id="LCYG01000014">
    <property type="protein sequence ID" value="KLK94390.1"/>
    <property type="molecule type" value="Genomic_DNA"/>
</dbReference>
<dbReference type="InterPro" id="IPR052017">
    <property type="entry name" value="TSUP"/>
</dbReference>
<evidence type="ECO:0000256" key="4">
    <source>
        <dbReference type="ARBA" id="ARBA00022475"/>
    </source>
</evidence>
<evidence type="ECO:0000313" key="10">
    <source>
        <dbReference type="Proteomes" id="UP000035489"/>
    </source>
</evidence>
<evidence type="ECO:0000256" key="8">
    <source>
        <dbReference type="RuleBase" id="RU363041"/>
    </source>
</evidence>
<keyword evidence="4 8" id="KW-1003">Cell membrane</keyword>
<dbReference type="PANTHER" id="PTHR30269">
    <property type="entry name" value="TRANSMEMBRANE PROTEIN YFCA"/>
    <property type="match status" value="1"/>
</dbReference>
<organism evidence="9 10">
    <name type="scientific">Microvirga vignae</name>
    <dbReference type="NCBI Taxonomy" id="1225564"/>
    <lineage>
        <taxon>Bacteria</taxon>
        <taxon>Pseudomonadati</taxon>
        <taxon>Pseudomonadota</taxon>
        <taxon>Alphaproteobacteria</taxon>
        <taxon>Hyphomicrobiales</taxon>
        <taxon>Methylobacteriaceae</taxon>
        <taxon>Microvirga</taxon>
    </lineage>
</organism>
<dbReference type="InterPro" id="IPR002781">
    <property type="entry name" value="TM_pro_TauE-like"/>
</dbReference>
<accession>A0A0H1RGQ0</accession>
<sequence>MSYLPDLSVLLVAGFGVFLIAFMKGAFGGGLAIVGIPVLSLVMDPISAGAVLAPLFVLMDVAALYYWRPSTWSKIDLALLLPGLACGTAIGFLLLKVIDRSMVAILIATITLAFTALWFRGGGRIVQRPRSKIKAVIAGTASGVSSMMAHSGGPPLAMYLLPLGLPKAVYAGTSSSFFAAGNLMKALPWLALAKPSTELWTLMGLCLPIIPLGVWAGYALHERLDHKQLYRLCYALLTVTAFKLLWDGMRGYGVF</sequence>
<reference evidence="9 10" key="1">
    <citation type="submission" date="2015-05" db="EMBL/GenBank/DDBJ databases">
        <title>Draft genome sequence of Microvirga vignae strain BR3299, a novel nitrogen fixing bacteria isolated from Brazil semi-aired region.</title>
        <authorList>
            <person name="Zilli J.E."/>
            <person name="Passos S.R."/>
            <person name="Leite J."/>
            <person name="Baldani J.I."/>
            <person name="Xavier G.R."/>
            <person name="Rumjaneck N.G."/>
            <person name="Simoes-Araujo J.L."/>
        </authorList>
    </citation>
    <scope>NUCLEOTIDE SEQUENCE [LARGE SCALE GENOMIC DNA]</scope>
    <source>
        <strain evidence="9 10">BR3299</strain>
    </source>
</reference>
<feature type="transmembrane region" description="Helical" evidence="8">
    <location>
        <begin position="46"/>
        <end position="65"/>
    </location>
</feature>
<evidence type="ECO:0000313" key="9">
    <source>
        <dbReference type="EMBL" id="KLK94390.1"/>
    </source>
</evidence>
<dbReference type="RefSeq" id="WP_047187682.1">
    <property type="nucleotide sequence ID" value="NZ_LCYG01000014.1"/>
</dbReference>